<keyword evidence="1" id="KW-0472">Membrane</keyword>
<dbReference type="RefSeq" id="WP_273144655.1">
    <property type="nucleotide sequence ID" value="NZ_CP071137.1"/>
</dbReference>
<name>A0A9E6SXM7_9PROT</name>
<feature type="transmembrane region" description="Helical" evidence="1">
    <location>
        <begin position="49"/>
        <end position="66"/>
    </location>
</feature>
<proteinExistence type="predicted"/>
<feature type="transmembrane region" description="Helical" evidence="1">
    <location>
        <begin position="7"/>
        <end position="29"/>
    </location>
</feature>
<dbReference type="Proteomes" id="UP000683551">
    <property type="component" value="Chromosome"/>
</dbReference>
<protein>
    <submittedName>
        <fullName evidence="2">DUF4345 family protein</fullName>
    </submittedName>
</protein>
<dbReference type="AlphaFoldDB" id="A0A9E6SXM7"/>
<evidence type="ECO:0000313" key="3">
    <source>
        <dbReference type="Proteomes" id="UP000683551"/>
    </source>
</evidence>
<keyword evidence="1" id="KW-1133">Transmembrane helix</keyword>
<evidence type="ECO:0000313" key="2">
    <source>
        <dbReference type="EMBL" id="QWY77375.1"/>
    </source>
</evidence>
<evidence type="ECO:0000256" key="1">
    <source>
        <dbReference type="SAM" id="Phobius"/>
    </source>
</evidence>
<dbReference type="Pfam" id="PF14248">
    <property type="entry name" value="DUF4345"/>
    <property type="match status" value="1"/>
</dbReference>
<sequence length="94" mass="9674">MKFPSFLLWANGLLFALFGAGFLILPAQMAMLVTESAPASPGGLTDMRATYGGLSLGIGLFLGHCARTGAFRSGLLASLLMLSSAALGRLLGIL</sequence>
<reference evidence="2" key="1">
    <citation type="submission" date="2021-02" db="EMBL/GenBank/DDBJ databases">
        <title>Comparative genomics of Ferrovum myxofaciens strains, predominant extremophile bacteria forming large biofilm stalactites in acid mine ecosystems.</title>
        <authorList>
            <person name="Burkartova K."/>
            <person name="Ridl J."/>
            <person name="Pajer P."/>
            <person name="Falteisek L."/>
        </authorList>
    </citation>
    <scope>NUCLEOTIDE SEQUENCE</scope>
    <source>
        <strain evidence="2">MI1III</strain>
    </source>
</reference>
<dbReference type="InterPro" id="IPR025597">
    <property type="entry name" value="DUF4345"/>
</dbReference>
<gene>
    <name evidence="2" type="ORF">JZL65_13075</name>
</gene>
<accession>A0A9E6SXM7</accession>
<dbReference type="EMBL" id="CP071137">
    <property type="protein sequence ID" value="QWY77375.1"/>
    <property type="molecule type" value="Genomic_DNA"/>
</dbReference>
<organism evidence="2 3">
    <name type="scientific">Ferrovum myxofaciens</name>
    <dbReference type="NCBI Taxonomy" id="416213"/>
    <lineage>
        <taxon>Bacteria</taxon>
        <taxon>Pseudomonadati</taxon>
        <taxon>Pseudomonadota</taxon>
        <taxon>Betaproteobacteria</taxon>
        <taxon>Ferrovales</taxon>
        <taxon>Ferrovaceae</taxon>
        <taxon>Ferrovum</taxon>
    </lineage>
</organism>
<keyword evidence="1" id="KW-0812">Transmembrane</keyword>
<feature type="transmembrane region" description="Helical" evidence="1">
    <location>
        <begin position="73"/>
        <end position="92"/>
    </location>
</feature>